<dbReference type="InterPro" id="IPR014729">
    <property type="entry name" value="Rossmann-like_a/b/a_fold"/>
</dbReference>
<dbReference type="CDD" id="cd23659">
    <property type="entry name" value="USP_At3g01520-like"/>
    <property type="match status" value="1"/>
</dbReference>
<dbReference type="OMA" id="HMHIVTI"/>
<dbReference type="KEGG" id="dfa:DFA_01546"/>
<dbReference type="InterPro" id="IPR006016">
    <property type="entry name" value="UspA"/>
</dbReference>
<proteinExistence type="predicted"/>
<dbReference type="Gene3D" id="3.40.50.620">
    <property type="entry name" value="HUPs"/>
    <property type="match status" value="1"/>
</dbReference>
<accession>F4PTD8</accession>
<protein>
    <recommendedName>
        <fullName evidence="1">UspA domain-containing protein</fullName>
    </recommendedName>
</protein>
<dbReference type="Proteomes" id="UP000007797">
    <property type="component" value="Unassembled WGS sequence"/>
</dbReference>
<dbReference type="Pfam" id="PF00582">
    <property type="entry name" value="Usp"/>
    <property type="match status" value="1"/>
</dbReference>
<organism evidence="2 3">
    <name type="scientific">Cavenderia fasciculata</name>
    <name type="common">Slime mold</name>
    <name type="synonym">Dictyostelium fasciculatum</name>
    <dbReference type="NCBI Taxonomy" id="261658"/>
    <lineage>
        <taxon>Eukaryota</taxon>
        <taxon>Amoebozoa</taxon>
        <taxon>Evosea</taxon>
        <taxon>Eumycetozoa</taxon>
        <taxon>Dictyostelia</taxon>
        <taxon>Acytosteliales</taxon>
        <taxon>Cavenderiaceae</taxon>
        <taxon>Cavenderia</taxon>
    </lineage>
</organism>
<reference evidence="3" key="1">
    <citation type="journal article" date="2011" name="Genome Res.">
        <title>Phylogeny-wide analysis of social amoeba genomes highlights ancient origins for complex intercellular communication.</title>
        <authorList>
            <person name="Heidel A.J."/>
            <person name="Lawal H.M."/>
            <person name="Felder M."/>
            <person name="Schilde C."/>
            <person name="Helps N.R."/>
            <person name="Tunggal B."/>
            <person name="Rivero F."/>
            <person name="John U."/>
            <person name="Schleicher M."/>
            <person name="Eichinger L."/>
            <person name="Platzer M."/>
            <person name="Noegel A.A."/>
            <person name="Schaap P."/>
            <person name="Gloeckner G."/>
        </authorList>
    </citation>
    <scope>NUCLEOTIDE SEQUENCE [LARGE SCALE GENOMIC DNA]</scope>
    <source>
        <strain evidence="3">SH3</strain>
    </source>
</reference>
<keyword evidence="3" id="KW-1185">Reference proteome</keyword>
<feature type="domain" description="UspA" evidence="1">
    <location>
        <begin position="3"/>
        <end position="124"/>
    </location>
</feature>
<dbReference type="GeneID" id="14873985"/>
<dbReference type="AlphaFoldDB" id="F4PTD8"/>
<dbReference type="PRINTS" id="PR01438">
    <property type="entry name" value="UNVRSLSTRESS"/>
</dbReference>
<dbReference type="OrthoDB" id="843225at2759"/>
<evidence type="ECO:0000259" key="1">
    <source>
        <dbReference type="Pfam" id="PF00582"/>
    </source>
</evidence>
<evidence type="ECO:0000313" key="3">
    <source>
        <dbReference type="Proteomes" id="UP000007797"/>
    </source>
</evidence>
<gene>
    <name evidence="2" type="ORF">DFA_01546</name>
</gene>
<dbReference type="PANTHER" id="PTHR31964:SF113">
    <property type="entry name" value="USPA DOMAIN-CONTAINING PROTEIN"/>
    <property type="match status" value="1"/>
</dbReference>
<evidence type="ECO:0000313" key="2">
    <source>
        <dbReference type="EMBL" id="EGG21660.1"/>
    </source>
</evidence>
<dbReference type="InterPro" id="IPR006015">
    <property type="entry name" value="Universal_stress_UspA"/>
</dbReference>
<name>F4PTD8_CACFS</name>
<dbReference type="EMBL" id="GL883010">
    <property type="protein sequence ID" value="EGG21660.1"/>
    <property type="molecule type" value="Genomic_DNA"/>
</dbReference>
<sequence>MKYLVAIDGTEESHKAFQIAKDLYKSGDNVSIVTCCPTNKTTDVEKAESLLTNYSKMCSESGMPNDTILMNVDPKKGILDAVENNQTDVLILGTRGMGIIKRALIGSVSQHVRDKVSCDVIIAK</sequence>
<dbReference type="PANTHER" id="PTHR31964">
    <property type="entry name" value="ADENINE NUCLEOTIDE ALPHA HYDROLASES-LIKE SUPERFAMILY PROTEIN"/>
    <property type="match status" value="1"/>
</dbReference>
<dbReference type="RefSeq" id="XP_004359510.1">
    <property type="nucleotide sequence ID" value="XM_004359453.1"/>
</dbReference>
<dbReference type="SUPFAM" id="SSF52402">
    <property type="entry name" value="Adenine nucleotide alpha hydrolases-like"/>
    <property type="match status" value="1"/>
</dbReference>